<dbReference type="InterPro" id="IPR008979">
    <property type="entry name" value="Galactose-bd-like_sf"/>
</dbReference>
<accession>A0A5N7CHY9</accession>
<dbReference type="OrthoDB" id="426386at2759"/>
<comment type="similarity">
    <text evidence="1">Belongs to the CIA30 family.</text>
</comment>
<dbReference type="AlphaFoldDB" id="A0A5N7CHY9"/>
<dbReference type="InterPro" id="IPR039131">
    <property type="entry name" value="NDUFAF1"/>
</dbReference>
<organism evidence="3">
    <name type="scientific">Petromyces alliaceus</name>
    <name type="common">Aspergillus alliaceus</name>
    <dbReference type="NCBI Taxonomy" id="209559"/>
    <lineage>
        <taxon>Eukaryota</taxon>
        <taxon>Fungi</taxon>
        <taxon>Dikarya</taxon>
        <taxon>Ascomycota</taxon>
        <taxon>Pezizomycotina</taxon>
        <taxon>Eurotiomycetes</taxon>
        <taxon>Eurotiomycetidae</taxon>
        <taxon>Eurotiales</taxon>
        <taxon>Aspergillaceae</taxon>
        <taxon>Aspergillus</taxon>
        <taxon>Aspergillus subgen. Circumdati</taxon>
    </lineage>
</organism>
<dbReference type="PANTHER" id="PTHR13194:SF19">
    <property type="entry name" value="NAD(P)-BINDING ROSSMANN-FOLD SUPERFAMILY PROTEIN"/>
    <property type="match status" value="1"/>
</dbReference>
<dbReference type="SUPFAM" id="SSF49785">
    <property type="entry name" value="Galactose-binding domain-like"/>
    <property type="match status" value="1"/>
</dbReference>
<dbReference type="GO" id="GO:0010257">
    <property type="term" value="P:NADH dehydrogenase complex assembly"/>
    <property type="evidence" value="ECO:0007669"/>
    <property type="project" value="TreeGrafter"/>
</dbReference>
<dbReference type="Proteomes" id="UP000326877">
    <property type="component" value="Unassembled WGS sequence"/>
</dbReference>
<proteinExistence type="inferred from homology"/>
<feature type="domain" description="NADH:ubiquinone oxidoreductase intermediate-associated protein 30" evidence="2">
    <location>
        <begin position="20"/>
        <end position="181"/>
    </location>
</feature>
<evidence type="ECO:0000313" key="3">
    <source>
        <dbReference type="EMBL" id="KAE8393786.1"/>
    </source>
</evidence>
<dbReference type="Pfam" id="PF08547">
    <property type="entry name" value="CIA30"/>
    <property type="match status" value="1"/>
</dbReference>
<dbReference type="InterPro" id="IPR013857">
    <property type="entry name" value="NADH-UbQ_OxRdtase-assoc_prot30"/>
</dbReference>
<reference evidence="3" key="1">
    <citation type="submission" date="2019-04" db="EMBL/GenBank/DDBJ databases">
        <title>Friends and foes A comparative genomics studyof 23 Aspergillus species from section Flavi.</title>
        <authorList>
            <consortium name="DOE Joint Genome Institute"/>
            <person name="Kjaerbolling I."/>
            <person name="Vesth T."/>
            <person name="Frisvad J.C."/>
            <person name="Nybo J.L."/>
            <person name="Theobald S."/>
            <person name="Kildgaard S."/>
            <person name="Isbrandt T."/>
            <person name="Kuo A."/>
            <person name="Sato A."/>
            <person name="Lyhne E.K."/>
            <person name="Kogle M.E."/>
            <person name="Wiebenga A."/>
            <person name="Kun R.S."/>
            <person name="Lubbers R.J."/>
            <person name="Makela M.R."/>
            <person name="Barry K."/>
            <person name="Chovatia M."/>
            <person name="Clum A."/>
            <person name="Daum C."/>
            <person name="Haridas S."/>
            <person name="He G."/>
            <person name="LaButti K."/>
            <person name="Lipzen A."/>
            <person name="Mondo S."/>
            <person name="Riley R."/>
            <person name="Salamov A."/>
            <person name="Simmons B.A."/>
            <person name="Magnuson J.K."/>
            <person name="Henrissat B."/>
            <person name="Mortensen U.H."/>
            <person name="Larsen T.O."/>
            <person name="Devries R.P."/>
            <person name="Grigoriev I.V."/>
            <person name="Machida M."/>
            <person name="Baker S.E."/>
            <person name="Andersen M.R."/>
        </authorList>
    </citation>
    <scope>NUCLEOTIDE SEQUENCE [LARGE SCALE GENOMIC DNA]</scope>
    <source>
        <strain evidence="3">IBT 14317</strain>
    </source>
</reference>
<name>A0A5N7CHY9_PETAA</name>
<dbReference type="GO" id="GO:0051082">
    <property type="term" value="F:unfolded protein binding"/>
    <property type="evidence" value="ECO:0007669"/>
    <property type="project" value="TreeGrafter"/>
</dbReference>
<dbReference type="PANTHER" id="PTHR13194">
    <property type="entry name" value="COMPLEX I INTERMEDIATE-ASSOCIATED PROTEIN 30"/>
    <property type="match status" value="1"/>
</dbReference>
<evidence type="ECO:0000256" key="1">
    <source>
        <dbReference type="ARBA" id="ARBA00007884"/>
    </source>
</evidence>
<sequence length="235" mass="26175">MDSNVAARLPLFGGPRAWNPSDWTSTDDRVRGGSSHSKMTCSPASLVAKFSGYLDISTLGGAGFASQRTTGEDRTWDLSAYDGLELDITSGNGKLFTITLTDEAVRKRPDGRQESAMSWEYDFRASDEPEKVFVRWGDFRPTYRGKEVEDARPLDLGGVKRFGLMVRSFFGTQEGEFYLNIVSIAALRFTYESDDGDHSEDEKDYVIVEEKPIRSSDASTTRGWMSWVGKCLGLV</sequence>
<gene>
    <name evidence="3" type="ORF">BDV23DRAFT_148663</name>
</gene>
<evidence type="ECO:0000259" key="2">
    <source>
        <dbReference type="Pfam" id="PF08547"/>
    </source>
</evidence>
<protein>
    <submittedName>
        <fullName evidence="3">Complex I intermediate-associated protein 30-domain-containing protein</fullName>
    </submittedName>
</protein>
<dbReference type="EMBL" id="ML735227">
    <property type="protein sequence ID" value="KAE8393786.1"/>
    <property type="molecule type" value="Genomic_DNA"/>
</dbReference>